<protein>
    <recommendedName>
        <fullName evidence="1">DUF6881 domain-containing protein</fullName>
    </recommendedName>
</protein>
<proteinExistence type="predicted"/>
<keyword evidence="3" id="KW-1185">Reference proteome</keyword>
<dbReference type="Proteomes" id="UP000300142">
    <property type="component" value="Unassembled WGS sequence"/>
</dbReference>
<reference evidence="3" key="1">
    <citation type="submission" date="2019-02" db="EMBL/GenBank/DDBJ databases">
        <title>Draft genome sequence of Sphaerospermopsis reniformis NIES-1949.</title>
        <authorList>
            <person name="Yamaguchi H."/>
            <person name="Suzuki S."/>
            <person name="Kawachi M."/>
        </authorList>
    </citation>
    <scope>NUCLEOTIDE SEQUENCE [LARGE SCALE GENOMIC DNA]</scope>
    <source>
        <strain evidence="3">NIES-1949</strain>
    </source>
</reference>
<dbReference type="Pfam" id="PF21812">
    <property type="entry name" value="DUF6881"/>
    <property type="match status" value="1"/>
</dbReference>
<accession>A0A479ZTR1</accession>
<comment type="caution">
    <text evidence="2">The sequence shown here is derived from an EMBL/GenBank/DDBJ whole genome shotgun (WGS) entry which is preliminary data.</text>
</comment>
<evidence type="ECO:0000313" key="3">
    <source>
        <dbReference type="Proteomes" id="UP000300142"/>
    </source>
</evidence>
<evidence type="ECO:0000313" key="2">
    <source>
        <dbReference type="EMBL" id="GCL36080.1"/>
    </source>
</evidence>
<feature type="domain" description="DUF6881" evidence="1">
    <location>
        <begin position="46"/>
        <end position="110"/>
    </location>
</feature>
<dbReference type="InterPro" id="IPR049248">
    <property type="entry name" value="DUF6881"/>
</dbReference>
<name>A0A479ZTR1_9CYAN</name>
<evidence type="ECO:0000259" key="1">
    <source>
        <dbReference type="Pfam" id="PF21812"/>
    </source>
</evidence>
<dbReference type="EMBL" id="BJCE01000026">
    <property type="protein sequence ID" value="GCL36080.1"/>
    <property type="molecule type" value="Genomic_DNA"/>
</dbReference>
<gene>
    <name evidence="2" type="ORF">SR1949_11800</name>
</gene>
<sequence>MQNITNETQMKEDCDMTTLQKTKKYYKWSWDVSLGGEYDSWGRSTYFMEIDSDLYARRQIEVYENGNVLFYDKSHSSDDYGMLCDKKLDDKDIEEFEISEAEFEQIWQSKTPINK</sequence>
<organism evidence="2 3">
    <name type="scientific">Sphaerospermopsis reniformis</name>
    <dbReference type="NCBI Taxonomy" id="531300"/>
    <lineage>
        <taxon>Bacteria</taxon>
        <taxon>Bacillati</taxon>
        <taxon>Cyanobacteriota</taxon>
        <taxon>Cyanophyceae</taxon>
        <taxon>Nostocales</taxon>
        <taxon>Aphanizomenonaceae</taxon>
        <taxon>Sphaerospermopsis</taxon>
    </lineage>
</organism>
<dbReference type="AlphaFoldDB" id="A0A479ZTR1"/>